<dbReference type="Pfam" id="PF00092">
    <property type="entry name" value="VWA"/>
    <property type="match status" value="1"/>
</dbReference>
<evidence type="ECO:0000256" key="4">
    <source>
        <dbReference type="ARBA" id="ARBA00023136"/>
    </source>
</evidence>
<dbReference type="EMBL" id="QZKU01000057">
    <property type="protein sequence ID" value="RJP22486.1"/>
    <property type="molecule type" value="Genomic_DNA"/>
</dbReference>
<dbReference type="SMART" id="SM00327">
    <property type="entry name" value="VWA"/>
    <property type="match status" value="1"/>
</dbReference>
<dbReference type="InterPro" id="IPR050768">
    <property type="entry name" value="UPF0353/GerABKA_families"/>
</dbReference>
<dbReference type="InterPro" id="IPR036465">
    <property type="entry name" value="vWFA_dom_sf"/>
</dbReference>
<evidence type="ECO:0000259" key="5">
    <source>
        <dbReference type="PROSITE" id="PS50234"/>
    </source>
</evidence>
<dbReference type="InterPro" id="IPR002035">
    <property type="entry name" value="VWF_A"/>
</dbReference>
<name>A0A3A4NWK9_ABYX5</name>
<dbReference type="PANTHER" id="PTHR22550:SF5">
    <property type="entry name" value="LEUCINE ZIPPER PROTEIN 4"/>
    <property type="match status" value="1"/>
</dbReference>
<evidence type="ECO:0000256" key="1">
    <source>
        <dbReference type="ARBA" id="ARBA00022475"/>
    </source>
</evidence>
<evidence type="ECO:0000313" key="6">
    <source>
        <dbReference type="EMBL" id="RJP22486.1"/>
    </source>
</evidence>
<comment type="caution">
    <text evidence="6">The sequence shown here is derived from an EMBL/GenBank/DDBJ whole genome shotgun (WGS) entry which is preliminary data.</text>
</comment>
<feature type="domain" description="VWFA" evidence="5">
    <location>
        <begin position="31"/>
        <end position="226"/>
    </location>
</feature>
<keyword evidence="1" id="KW-1003">Cell membrane</keyword>
<evidence type="ECO:0000256" key="2">
    <source>
        <dbReference type="ARBA" id="ARBA00022692"/>
    </source>
</evidence>
<keyword evidence="2" id="KW-0812">Transmembrane</keyword>
<evidence type="ECO:0000313" key="7">
    <source>
        <dbReference type="Proteomes" id="UP000265882"/>
    </source>
</evidence>
<reference evidence="6 7" key="1">
    <citation type="journal article" date="2017" name="ISME J.">
        <title>Energy and carbon metabolisms in a deep terrestrial subsurface fluid microbial community.</title>
        <authorList>
            <person name="Momper L."/>
            <person name="Jungbluth S.P."/>
            <person name="Lee M.D."/>
            <person name="Amend J.P."/>
        </authorList>
    </citation>
    <scope>NUCLEOTIDE SEQUENCE [LARGE SCALE GENOMIC DNA]</scope>
    <source>
        <strain evidence="6">SURF_5</strain>
    </source>
</reference>
<evidence type="ECO:0000256" key="3">
    <source>
        <dbReference type="ARBA" id="ARBA00022989"/>
    </source>
</evidence>
<accession>A0A3A4NWK9</accession>
<dbReference type="AlphaFoldDB" id="A0A3A4NWK9"/>
<dbReference type="PROSITE" id="PS50234">
    <property type="entry name" value="VWFA"/>
    <property type="match status" value="1"/>
</dbReference>
<dbReference type="SUPFAM" id="SSF53300">
    <property type="entry name" value="vWA-like"/>
    <property type="match status" value="1"/>
</dbReference>
<keyword evidence="4" id="KW-0472">Membrane</keyword>
<protein>
    <submittedName>
        <fullName evidence="6">VWA domain-containing protein</fullName>
    </submittedName>
</protein>
<keyword evidence="3" id="KW-1133">Transmembrane helix</keyword>
<proteinExistence type="predicted"/>
<dbReference type="Gene3D" id="3.40.50.410">
    <property type="entry name" value="von Willebrand factor, type A domain"/>
    <property type="match status" value="1"/>
</dbReference>
<dbReference type="Proteomes" id="UP000265882">
    <property type="component" value="Unassembled WGS sequence"/>
</dbReference>
<organism evidence="6 7">
    <name type="scientific">Abyssobacteria bacterium (strain SURF_5)</name>
    <dbReference type="NCBI Taxonomy" id="2093360"/>
    <lineage>
        <taxon>Bacteria</taxon>
        <taxon>Pseudomonadati</taxon>
        <taxon>Candidatus Hydrogenedentota</taxon>
        <taxon>Candidatus Abyssobacteria</taxon>
    </lineage>
</organism>
<sequence length="273" mass="30692">MFVAGVIFLLLGLLGPRWGFHWEDIKRRGVDLVVVLDTSESMLSQDVKPNRLERAKREIYDLVKMVRGDRLGLVVFSGAAFVQCPLTLDYGAFLMFLDYIDTTIVPQKGTNLGEALQVATGSFDEQKRSSKAIILISDGGNLQGDPKAAAKMAKEKGVRIYTIGIGREDEESPIPVSSGFKYSEGRMVTTKLEDEMLQEIALSTGGAYVRSVTGDIDLEKIYYEEINQKMEKRELQGARAKRWEERFQWPLWVATLLLALEIVVAERQRHATD</sequence>
<dbReference type="PANTHER" id="PTHR22550">
    <property type="entry name" value="SPORE GERMINATION PROTEIN"/>
    <property type="match status" value="1"/>
</dbReference>
<gene>
    <name evidence="6" type="ORF">C4520_08120</name>
</gene>